<proteinExistence type="predicted"/>
<dbReference type="EMBL" id="OZ034822">
    <property type="protein sequence ID" value="CAL1412080.1"/>
    <property type="molecule type" value="Genomic_DNA"/>
</dbReference>
<sequence>MWRFKLPSSDELEGMICEHVPSYQANLAPPREYPLATPLENPTLTNNSRLSPGLKEQTRNPAASEGSDSGTIYRYLDQEKNPGRREQVRWRSNDRRDLSRWRRNVFELLEIRTPNWAGGSLPVGFAGATIYQILFLKNEYFESFGWGWRYESEAPLSSSSKP</sequence>
<organism evidence="2 3">
    <name type="scientific">Linum trigynum</name>
    <dbReference type="NCBI Taxonomy" id="586398"/>
    <lineage>
        <taxon>Eukaryota</taxon>
        <taxon>Viridiplantae</taxon>
        <taxon>Streptophyta</taxon>
        <taxon>Embryophyta</taxon>
        <taxon>Tracheophyta</taxon>
        <taxon>Spermatophyta</taxon>
        <taxon>Magnoliopsida</taxon>
        <taxon>eudicotyledons</taxon>
        <taxon>Gunneridae</taxon>
        <taxon>Pentapetalae</taxon>
        <taxon>rosids</taxon>
        <taxon>fabids</taxon>
        <taxon>Malpighiales</taxon>
        <taxon>Linaceae</taxon>
        <taxon>Linum</taxon>
    </lineage>
</organism>
<dbReference type="AlphaFoldDB" id="A0AAV2GMW4"/>
<gene>
    <name evidence="2" type="ORF">LTRI10_LOCUS51396</name>
</gene>
<evidence type="ECO:0000313" key="3">
    <source>
        <dbReference type="Proteomes" id="UP001497516"/>
    </source>
</evidence>
<evidence type="ECO:0000256" key="1">
    <source>
        <dbReference type="SAM" id="MobiDB-lite"/>
    </source>
</evidence>
<feature type="compositionally biased region" description="Basic and acidic residues" evidence="1">
    <location>
        <begin position="76"/>
        <end position="87"/>
    </location>
</feature>
<feature type="region of interest" description="Disordered" evidence="1">
    <location>
        <begin position="32"/>
        <end position="87"/>
    </location>
</feature>
<evidence type="ECO:0000313" key="2">
    <source>
        <dbReference type="EMBL" id="CAL1412080.1"/>
    </source>
</evidence>
<reference evidence="2 3" key="1">
    <citation type="submission" date="2024-04" db="EMBL/GenBank/DDBJ databases">
        <authorList>
            <person name="Fracassetti M."/>
        </authorList>
    </citation>
    <scope>NUCLEOTIDE SEQUENCE [LARGE SCALE GENOMIC DNA]</scope>
</reference>
<protein>
    <submittedName>
        <fullName evidence="2">Uncharacterized protein</fullName>
    </submittedName>
</protein>
<name>A0AAV2GMW4_9ROSI</name>
<keyword evidence="3" id="KW-1185">Reference proteome</keyword>
<dbReference type="Proteomes" id="UP001497516">
    <property type="component" value="Chromosome 9"/>
</dbReference>
<accession>A0AAV2GMW4</accession>
<feature type="compositionally biased region" description="Polar residues" evidence="1">
    <location>
        <begin position="40"/>
        <end position="50"/>
    </location>
</feature>